<gene>
    <name evidence="1" type="ORF">PCOR1329_LOCUS63805</name>
</gene>
<sequence length="250" mass="27762">MERIMYEKHVFISITSSLRAENIAVLEQTARAVRTLIGVTRTWAGPEASQVDESMRDACPWKVDGHQIGFVDRLGVGIDRTMLLQAFAVAKVLGPKRFEDDDIWDTLLRSWLWTGPSWDIGSPTNVSSIFYDSLRDARSFAGHKGVMKSCAAVVFGNDRIRRLSNRAKADQLDIHSLIAELEVCLLARFILDSSVAGASTDIVEWCDSFRQTLGVASTTSGSMTSVDDTLDREGFVRSQEGLLDTNALWE</sequence>
<dbReference type="EMBL" id="CAUYUJ010018114">
    <property type="protein sequence ID" value="CAK0880760.1"/>
    <property type="molecule type" value="Genomic_DNA"/>
</dbReference>
<reference evidence="1" key="1">
    <citation type="submission" date="2023-10" db="EMBL/GenBank/DDBJ databases">
        <authorList>
            <person name="Chen Y."/>
            <person name="Shah S."/>
            <person name="Dougan E. K."/>
            <person name="Thang M."/>
            <person name="Chan C."/>
        </authorList>
    </citation>
    <scope>NUCLEOTIDE SEQUENCE [LARGE SCALE GENOMIC DNA]</scope>
</reference>
<protein>
    <submittedName>
        <fullName evidence="1">Uncharacterized protein</fullName>
    </submittedName>
</protein>
<organism evidence="1 2">
    <name type="scientific">Prorocentrum cordatum</name>
    <dbReference type="NCBI Taxonomy" id="2364126"/>
    <lineage>
        <taxon>Eukaryota</taxon>
        <taxon>Sar</taxon>
        <taxon>Alveolata</taxon>
        <taxon>Dinophyceae</taxon>
        <taxon>Prorocentrales</taxon>
        <taxon>Prorocentraceae</taxon>
        <taxon>Prorocentrum</taxon>
    </lineage>
</organism>
<keyword evidence="2" id="KW-1185">Reference proteome</keyword>
<accession>A0ABN9W3U9</accession>
<name>A0ABN9W3U9_9DINO</name>
<evidence type="ECO:0000313" key="2">
    <source>
        <dbReference type="Proteomes" id="UP001189429"/>
    </source>
</evidence>
<dbReference type="Proteomes" id="UP001189429">
    <property type="component" value="Unassembled WGS sequence"/>
</dbReference>
<proteinExistence type="predicted"/>
<comment type="caution">
    <text evidence="1">The sequence shown here is derived from an EMBL/GenBank/DDBJ whole genome shotgun (WGS) entry which is preliminary data.</text>
</comment>
<evidence type="ECO:0000313" key="1">
    <source>
        <dbReference type="EMBL" id="CAK0880760.1"/>
    </source>
</evidence>